<sequence>MDTLIYTLFTVAYIGLIIWLLQRSEPRFVWTNVLYLIILALIYDNGIIALGKVIGESDILYYLNYMRFVLHAFITPLLVVFSVAALREANIRWAKHRAVFLIATLYTIVLMVIEFMIGVWDLSLQPALEYGALRYESTAEHSGPPVMILLATVVMLICSLFLLLQRKWPWFFIGVVVMTIGSMVSFSVPSSAITNLFELFLMTMLVLTKKWLGRGKRFGFEGD</sequence>
<proteinExistence type="predicted"/>
<feature type="transmembrane region" description="Helical" evidence="1">
    <location>
        <begin position="33"/>
        <end position="54"/>
    </location>
</feature>
<reference evidence="2 3" key="1">
    <citation type="submission" date="2016-07" db="EMBL/GenBank/DDBJ databases">
        <title>Caryophanon tenue genome sequencing.</title>
        <authorList>
            <person name="Verma A."/>
            <person name="Pal Y."/>
            <person name="Krishnamurthi S."/>
        </authorList>
    </citation>
    <scope>NUCLEOTIDE SEQUENCE [LARGE SCALE GENOMIC DNA]</scope>
    <source>
        <strain evidence="2 3">DSM 14152</strain>
    </source>
</reference>
<dbReference type="OrthoDB" id="4331374at2"/>
<evidence type="ECO:0000256" key="1">
    <source>
        <dbReference type="SAM" id="Phobius"/>
    </source>
</evidence>
<dbReference type="STRING" id="33978.A6M13_06235"/>
<name>A0A1C0Y756_9BACL</name>
<dbReference type="Proteomes" id="UP000093199">
    <property type="component" value="Unassembled WGS sequence"/>
</dbReference>
<accession>A0A1C0Y756</accession>
<dbReference type="EMBL" id="MASJ01000039">
    <property type="protein sequence ID" value="OCS82996.1"/>
    <property type="molecule type" value="Genomic_DNA"/>
</dbReference>
<feature type="transmembrane region" description="Helical" evidence="1">
    <location>
        <begin position="98"/>
        <end position="122"/>
    </location>
</feature>
<feature type="transmembrane region" description="Helical" evidence="1">
    <location>
        <begin position="6"/>
        <end position="21"/>
    </location>
</feature>
<feature type="transmembrane region" description="Helical" evidence="1">
    <location>
        <begin position="170"/>
        <end position="186"/>
    </location>
</feature>
<protein>
    <recommendedName>
        <fullName evidence="4">Phospholipid phosphatase</fullName>
    </recommendedName>
</protein>
<organism evidence="2 3">
    <name type="scientific">Caryophanon tenue</name>
    <dbReference type="NCBI Taxonomy" id="33978"/>
    <lineage>
        <taxon>Bacteria</taxon>
        <taxon>Bacillati</taxon>
        <taxon>Bacillota</taxon>
        <taxon>Bacilli</taxon>
        <taxon>Bacillales</taxon>
        <taxon>Caryophanaceae</taxon>
        <taxon>Caryophanon</taxon>
    </lineage>
</organism>
<keyword evidence="1" id="KW-0472">Membrane</keyword>
<evidence type="ECO:0000313" key="2">
    <source>
        <dbReference type="EMBL" id="OCS82996.1"/>
    </source>
</evidence>
<dbReference type="RefSeq" id="WP_066547884.1">
    <property type="nucleotide sequence ID" value="NZ_MASJ01000039.1"/>
</dbReference>
<evidence type="ECO:0008006" key="4">
    <source>
        <dbReference type="Google" id="ProtNLM"/>
    </source>
</evidence>
<gene>
    <name evidence="2" type="ORF">A6M13_06235</name>
</gene>
<feature type="transmembrane region" description="Helical" evidence="1">
    <location>
        <begin position="142"/>
        <end position="163"/>
    </location>
</feature>
<keyword evidence="1" id="KW-1133">Transmembrane helix</keyword>
<evidence type="ECO:0000313" key="3">
    <source>
        <dbReference type="Proteomes" id="UP000093199"/>
    </source>
</evidence>
<comment type="caution">
    <text evidence="2">The sequence shown here is derived from an EMBL/GenBank/DDBJ whole genome shotgun (WGS) entry which is preliminary data.</text>
</comment>
<keyword evidence="1" id="KW-0812">Transmembrane</keyword>
<keyword evidence="3" id="KW-1185">Reference proteome</keyword>
<dbReference type="AlphaFoldDB" id="A0A1C0Y756"/>
<feature type="transmembrane region" description="Helical" evidence="1">
    <location>
        <begin position="66"/>
        <end position="86"/>
    </location>
</feature>